<dbReference type="GO" id="GO:0140932">
    <property type="term" value="F:5'-(N(7)-methyl 5'-triphosphoguanosine)-[mRNA] diphosphatase activity"/>
    <property type="evidence" value="ECO:0007669"/>
    <property type="project" value="UniProtKB-EC"/>
</dbReference>
<dbReference type="OrthoDB" id="10264956at2759"/>
<organism evidence="7 8">
    <name type="scientific">Thelohanellus kitauei</name>
    <name type="common">Myxosporean</name>
    <dbReference type="NCBI Taxonomy" id="669202"/>
    <lineage>
        <taxon>Eukaryota</taxon>
        <taxon>Metazoa</taxon>
        <taxon>Cnidaria</taxon>
        <taxon>Myxozoa</taxon>
        <taxon>Myxosporea</taxon>
        <taxon>Bivalvulida</taxon>
        <taxon>Platysporina</taxon>
        <taxon>Myxobolidae</taxon>
        <taxon>Thelohanellus</taxon>
    </lineage>
</organism>
<proteinExistence type="inferred from homology"/>
<protein>
    <recommendedName>
        <fullName evidence="3">m7GpppX diphosphatase</fullName>
        <ecNumber evidence="2">3.6.1.59</ecNumber>
    </recommendedName>
    <alternativeName>
        <fullName evidence="5">Decapping scavenger enzyme</fullName>
    </alternativeName>
    <alternativeName>
        <fullName evidence="4">Scavenger mRNA-decapping enzyme DcpS</fullName>
    </alternativeName>
</protein>
<dbReference type="GO" id="GO:0000290">
    <property type="term" value="P:deadenylation-dependent decapping of nuclear-transcribed mRNA"/>
    <property type="evidence" value="ECO:0007669"/>
    <property type="project" value="InterPro"/>
</dbReference>
<dbReference type="EC" id="3.6.1.59" evidence="2"/>
<evidence type="ECO:0000256" key="5">
    <source>
        <dbReference type="ARBA" id="ARBA00030609"/>
    </source>
</evidence>
<evidence type="ECO:0000256" key="4">
    <source>
        <dbReference type="ARBA" id="ARBA00029885"/>
    </source>
</evidence>
<dbReference type="EMBL" id="JWZT01002207">
    <property type="protein sequence ID" value="KII70045.1"/>
    <property type="molecule type" value="Genomic_DNA"/>
</dbReference>
<evidence type="ECO:0000256" key="1">
    <source>
        <dbReference type="ARBA" id="ARBA00010208"/>
    </source>
</evidence>
<evidence type="ECO:0000313" key="8">
    <source>
        <dbReference type="Proteomes" id="UP000031668"/>
    </source>
</evidence>
<comment type="caution">
    <text evidence="7">The sequence shown here is derived from an EMBL/GenBank/DDBJ whole genome shotgun (WGS) entry which is preliminary data.</text>
</comment>
<dbReference type="GO" id="GO:0005634">
    <property type="term" value="C:nucleus"/>
    <property type="evidence" value="ECO:0007669"/>
    <property type="project" value="TreeGrafter"/>
</dbReference>
<evidence type="ECO:0000256" key="3">
    <source>
        <dbReference type="ARBA" id="ARBA00015636"/>
    </source>
</evidence>
<dbReference type="GO" id="GO:0000932">
    <property type="term" value="C:P-body"/>
    <property type="evidence" value="ECO:0007669"/>
    <property type="project" value="TreeGrafter"/>
</dbReference>
<accession>A0A0C2N116</accession>
<dbReference type="OMA" id="RAYFHYQ"/>
<comment type="similarity">
    <text evidence="1">Belongs to the HIT family.</text>
</comment>
<evidence type="ECO:0000313" key="7">
    <source>
        <dbReference type="EMBL" id="KII70045.1"/>
    </source>
</evidence>
<sequence length="300" mass="34731">MSIQQVTENPGQAIWDSFGSKLELVEILSQNVNSKSVADSGESVVIYAERGQMDSNVLESVIANSIDTKEIVKNPPFYKYEGVCVQPTPFNATVIMPATDDHIERYRFSKYVLVDESFDMYQKLSSYIQSQLSLNDWVYNILDGLTEVDRVLMRDDDFLIIADLKWNMVDKKSAYCLALTTRRDLYSLREMDETTLPILIKIRKAAKEIMVKKFGIEENTIQMFVHYHPSFYHFHVHIDTTSRETPGLYVGKAHFLDDIIKNIQLISNYYQKVDLKIRIPEKRSVFMILNAEQQKKGEDI</sequence>
<dbReference type="PANTHER" id="PTHR12978">
    <property type="entry name" value="HISTIDINE TRIAD HIT PROTEIN MEMBER"/>
    <property type="match status" value="1"/>
</dbReference>
<dbReference type="InterPro" id="IPR036265">
    <property type="entry name" value="HIT-like_sf"/>
</dbReference>
<dbReference type="Pfam" id="PF11969">
    <property type="entry name" value="DcpS_C"/>
    <property type="match status" value="1"/>
</dbReference>
<gene>
    <name evidence="7" type="ORF">RF11_08524</name>
</gene>
<dbReference type="SUPFAM" id="SSF102860">
    <property type="entry name" value="mRNA decapping enzyme DcpS N-terminal domain"/>
    <property type="match status" value="1"/>
</dbReference>
<reference evidence="7 8" key="1">
    <citation type="journal article" date="2014" name="Genome Biol. Evol.">
        <title>The genome of the myxosporean Thelohanellus kitauei shows adaptations to nutrient acquisition within its fish host.</title>
        <authorList>
            <person name="Yang Y."/>
            <person name="Xiong J."/>
            <person name="Zhou Z."/>
            <person name="Huo F."/>
            <person name="Miao W."/>
            <person name="Ran C."/>
            <person name="Liu Y."/>
            <person name="Zhang J."/>
            <person name="Feng J."/>
            <person name="Wang M."/>
            <person name="Wang M."/>
            <person name="Wang L."/>
            <person name="Yao B."/>
        </authorList>
    </citation>
    <scope>NUCLEOTIDE SEQUENCE [LARGE SCALE GENOMIC DNA]</scope>
    <source>
        <strain evidence="7">Wuqing</strain>
    </source>
</reference>
<dbReference type="Gene3D" id="3.30.428.10">
    <property type="entry name" value="HIT-like"/>
    <property type="match status" value="1"/>
</dbReference>
<dbReference type="InterPro" id="IPR008594">
    <property type="entry name" value="DcpS/DCS2"/>
</dbReference>
<comment type="catalytic activity">
    <reaction evidence="6">
        <text>a 5'-end (N(7)-methyl 5'-triphosphoguanosine)-ribonucleoside in mRNA + H2O = N(7)-methyl-GMP + a 5'-end diphospho-ribonucleoside in mRNA + 2 H(+)</text>
        <dbReference type="Rhea" id="RHEA:65388"/>
        <dbReference type="Rhea" id="RHEA-COMP:17165"/>
        <dbReference type="Rhea" id="RHEA-COMP:17167"/>
        <dbReference type="ChEBI" id="CHEBI:15377"/>
        <dbReference type="ChEBI" id="CHEBI:15378"/>
        <dbReference type="ChEBI" id="CHEBI:58285"/>
        <dbReference type="ChEBI" id="CHEBI:156461"/>
        <dbReference type="ChEBI" id="CHEBI:167616"/>
        <dbReference type="EC" id="3.6.1.59"/>
    </reaction>
</comment>
<dbReference type="GO" id="GO:0000340">
    <property type="term" value="F:RNA 7-methylguanosine cap binding"/>
    <property type="evidence" value="ECO:0007669"/>
    <property type="project" value="TreeGrafter"/>
</dbReference>
<dbReference type="SUPFAM" id="SSF54197">
    <property type="entry name" value="HIT-like"/>
    <property type="match status" value="1"/>
</dbReference>
<evidence type="ECO:0000256" key="2">
    <source>
        <dbReference type="ARBA" id="ARBA00012520"/>
    </source>
</evidence>
<name>A0A0C2N116_THEKT</name>
<dbReference type="AlphaFoldDB" id="A0A0C2N116"/>
<dbReference type="PANTHER" id="PTHR12978:SF0">
    <property type="entry name" value="M7GPPPX DIPHOSPHATASE"/>
    <property type="match status" value="1"/>
</dbReference>
<dbReference type="Proteomes" id="UP000031668">
    <property type="component" value="Unassembled WGS sequence"/>
</dbReference>
<evidence type="ECO:0000256" key="6">
    <source>
        <dbReference type="ARBA" id="ARBA00048222"/>
    </source>
</evidence>
<keyword evidence="8" id="KW-1185">Reference proteome</keyword>
<dbReference type="Gene3D" id="3.30.200.40">
    <property type="entry name" value="Scavenger mRNA decapping enzyme, N-terminal domain"/>
    <property type="match status" value="1"/>
</dbReference>
<dbReference type="InterPro" id="IPR011145">
    <property type="entry name" value="Scavenger_mRNA_decap_enz_N"/>
</dbReference>